<accession>A0A6L2LPH3</accession>
<sequence>ISLLYRGEYSQWRKRFMNYLKEQTDGEAMINFIQNGDHSLPVLTQVSLAGTTSNVPPPPKDKSMWIAQEKKNQKIDRLSRSLLIQGLSNDIYSLIDSNNSVKELWDALERHMLGSEYGEQDRKATVLYEYETFKATEGEMLLDTYIQYLQQWAIRRKQWWLLQVDTVLTSMVEQAKLKLDLVGKLVGHTDYRSMIGSLMYLTSSRPDIMFATCLLYPKDSGFDLTAYSDADHARCHLDQKIESEYVAISGCRAQVLWMRTQLTDYVFFYDEVPIYCDSKSAIAISCNLVQQTRTKHIDVRSIKIAGSAFAWNYFSRISTLSSDNQSLLLQYSRDGYVIEEELKEYEDSRIKSSVQVFYKAMLN</sequence>
<evidence type="ECO:0008006" key="2">
    <source>
        <dbReference type="Google" id="ProtNLM"/>
    </source>
</evidence>
<dbReference type="AlphaFoldDB" id="A0A6L2LPH3"/>
<comment type="caution">
    <text evidence="1">The sequence shown here is derived from an EMBL/GenBank/DDBJ whole genome shotgun (WGS) entry which is preliminary data.</text>
</comment>
<protein>
    <recommendedName>
        <fullName evidence="2">Reverse transcriptase Ty1/copia-type domain-containing protein</fullName>
    </recommendedName>
</protein>
<dbReference type="PANTHER" id="PTHR11439:SF495">
    <property type="entry name" value="REVERSE TRANSCRIPTASE, RNA-DEPENDENT DNA POLYMERASE-RELATED"/>
    <property type="match status" value="1"/>
</dbReference>
<feature type="non-terminal residue" evidence="1">
    <location>
        <position position="1"/>
    </location>
</feature>
<dbReference type="CDD" id="cd09272">
    <property type="entry name" value="RNase_HI_RT_Ty1"/>
    <property type="match status" value="1"/>
</dbReference>
<gene>
    <name evidence="1" type="ORF">Tci_035679</name>
</gene>
<dbReference type="Pfam" id="PF14223">
    <property type="entry name" value="Retrotran_gag_2"/>
    <property type="match status" value="1"/>
</dbReference>
<name>A0A6L2LPH3_TANCI</name>
<evidence type="ECO:0000313" key="1">
    <source>
        <dbReference type="EMBL" id="GEU63701.1"/>
    </source>
</evidence>
<reference evidence="1" key="1">
    <citation type="journal article" date="2019" name="Sci. Rep.">
        <title>Draft genome of Tanacetum cinerariifolium, the natural source of mosquito coil.</title>
        <authorList>
            <person name="Yamashiro T."/>
            <person name="Shiraishi A."/>
            <person name="Satake H."/>
            <person name="Nakayama K."/>
        </authorList>
    </citation>
    <scope>NUCLEOTIDE SEQUENCE</scope>
</reference>
<proteinExistence type="predicted"/>
<dbReference type="PANTHER" id="PTHR11439">
    <property type="entry name" value="GAG-POL-RELATED RETROTRANSPOSON"/>
    <property type="match status" value="1"/>
</dbReference>
<organism evidence="1">
    <name type="scientific">Tanacetum cinerariifolium</name>
    <name type="common">Dalmatian daisy</name>
    <name type="synonym">Chrysanthemum cinerariifolium</name>
    <dbReference type="NCBI Taxonomy" id="118510"/>
    <lineage>
        <taxon>Eukaryota</taxon>
        <taxon>Viridiplantae</taxon>
        <taxon>Streptophyta</taxon>
        <taxon>Embryophyta</taxon>
        <taxon>Tracheophyta</taxon>
        <taxon>Spermatophyta</taxon>
        <taxon>Magnoliopsida</taxon>
        <taxon>eudicotyledons</taxon>
        <taxon>Gunneridae</taxon>
        <taxon>Pentapetalae</taxon>
        <taxon>asterids</taxon>
        <taxon>campanulids</taxon>
        <taxon>Asterales</taxon>
        <taxon>Asteraceae</taxon>
        <taxon>Asteroideae</taxon>
        <taxon>Anthemideae</taxon>
        <taxon>Anthemidinae</taxon>
        <taxon>Tanacetum</taxon>
    </lineage>
</organism>
<dbReference type="EMBL" id="BKCJ010004894">
    <property type="protein sequence ID" value="GEU63701.1"/>
    <property type="molecule type" value="Genomic_DNA"/>
</dbReference>